<sequence length="197" mass="21710">MANLNESGEWDDSASMEHLLKTGPVHIDPDHAPQIAPRDIPCPRCEQTMRVGELVCPNCGLVIGSSNETHRIEEPQAAVSSEPQQAGEAIIGEGKPITFEVNGSTLDLSIHETLVLGRQAPNEPPPDVDLTPFGAQEHGVSRRHARLQRRGSLIYITDLNSTNKTYLNGRCLIPEGERLLRSGDEIRLGRLKIRVRF</sequence>
<dbReference type="PANTHER" id="PTHR23308">
    <property type="entry name" value="NUCLEAR INHIBITOR OF PROTEIN PHOSPHATASE-1"/>
    <property type="match status" value="1"/>
</dbReference>
<reference evidence="2 3" key="1">
    <citation type="submission" date="2017-11" db="EMBL/GenBank/DDBJ databases">
        <title>Evolution of Phototrophy in the Chloroflexi Phylum Driven by Horizontal Gene Transfer.</title>
        <authorList>
            <person name="Ward L.M."/>
            <person name="Hemp J."/>
            <person name="Shih P.M."/>
            <person name="Mcglynn S.E."/>
            <person name="Fischer W."/>
        </authorList>
    </citation>
    <scope>NUCLEOTIDE SEQUENCE [LARGE SCALE GENOMIC DNA]</scope>
    <source>
        <strain evidence="2">JP3_13</strain>
    </source>
</reference>
<dbReference type="InterPro" id="IPR050923">
    <property type="entry name" value="Cell_Proc_Reg/RNA_Proc"/>
</dbReference>
<dbReference type="CDD" id="cd00060">
    <property type="entry name" value="FHA"/>
    <property type="match status" value="1"/>
</dbReference>
<dbReference type="InterPro" id="IPR008984">
    <property type="entry name" value="SMAD_FHA_dom_sf"/>
</dbReference>
<dbReference type="Gene3D" id="2.60.200.20">
    <property type="match status" value="1"/>
</dbReference>
<evidence type="ECO:0000313" key="3">
    <source>
        <dbReference type="Proteomes" id="UP000229681"/>
    </source>
</evidence>
<comment type="caution">
    <text evidence="2">The sequence shown here is derived from an EMBL/GenBank/DDBJ whole genome shotgun (WGS) entry which is preliminary data.</text>
</comment>
<evidence type="ECO:0000313" key="2">
    <source>
        <dbReference type="EMBL" id="PJF36928.1"/>
    </source>
</evidence>
<dbReference type="PROSITE" id="PS50006">
    <property type="entry name" value="FHA_DOMAIN"/>
    <property type="match status" value="1"/>
</dbReference>
<dbReference type="Proteomes" id="UP000229681">
    <property type="component" value="Unassembled WGS sequence"/>
</dbReference>
<accession>A0A2M8PHA0</accession>
<evidence type="ECO:0000259" key="1">
    <source>
        <dbReference type="PROSITE" id="PS50006"/>
    </source>
</evidence>
<dbReference type="Pfam" id="PF00498">
    <property type="entry name" value="FHA"/>
    <property type="match status" value="1"/>
</dbReference>
<dbReference type="InterPro" id="IPR000253">
    <property type="entry name" value="FHA_dom"/>
</dbReference>
<dbReference type="EMBL" id="PGTM01000023">
    <property type="protein sequence ID" value="PJF36928.1"/>
    <property type="molecule type" value="Genomic_DNA"/>
</dbReference>
<dbReference type="SUPFAM" id="SSF49879">
    <property type="entry name" value="SMAD/FHA domain"/>
    <property type="match status" value="1"/>
</dbReference>
<name>A0A2M8PHA0_9CHLR</name>
<gene>
    <name evidence="2" type="ORF">CUN49_02875</name>
</gene>
<protein>
    <recommendedName>
        <fullName evidence="1">FHA domain-containing protein</fullName>
    </recommendedName>
</protein>
<proteinExistence type="predicted"/>
<dbReference type="SMART" id="SM00240">
    <property type="entry name" value="FHA"/>
    <property type="match status" value="1"/>
</dbReference>
<feature type="domain" description="FHA" evidence="1">
    <location>
        <begin position="114"/>
        <end position="172"/>
    </location>
</feature>
<organism evidence="2 3">
    <name type="scientific">Candidatus Thermofonsia Clade 1 bacterium</name>
    <dbReference type="NCBI Taxonomy" id="2364210"/>
    <lineage>
        <taxon>Bacteria</taxon>
        <taxon>Bacillati</taxon>
        <taxon>Chloroflexota</taxon>
        <taxon>Candidatus Thermofontia</taxon>
        <taxon>Candidatus Thermofonsia Clade 1</taxon>
    </lineage>
</organism>
<dbReference type="AlphaFoldDB" id="A0A2M8PHA0"/>